<dbReference type="SUPFAM" id="SSF140996">
    <property type="entry name" value="Hermes dimerisation domain"/>
    <property type="match status" value="1"/>
</dbReference>
<dbReference type="PANTHER" id="PTHR46481:SF10">
    <property type="entry name" value="ZINC FINGER BED DOMAIN-CONTAINING PROTEIN 39"/>
    <property type="match status" value="1"/>
</dbReference>
<gene>
    <name evidence="6" type="ORF">RCL2_002359700</name>
</gene>
<evidence type="ECO:0000256" key="2">
    <source>
        <dbReference type="ARBA" id="ARBA00022723"/>
    </source>
</evidence>
<name>A0A8H3M3P6_9GLOM</name>
<evidence type="ECO:0000313" key="7">
    <source>
        <dbReference type="Proteomes" id="UP000615446"/>
    </source>
</evidence>
<keyword evidence="5" id="KW-0539">Nucleus</keyword>
<dbReference type="AlphaFoldDB" id="A0A8H3M3P6"/>
<evidence type="ECO:0000313" key="6">
    <source>
        <dbReference type="EMBL" id="GES97006.1"/>
    </source>
</evidence>
<keyword evidence="4" id="KW-0862">Zinc</keyword>
<evidence type="ECO:0000256" key="1">
    <source>
        <dbReference type="ARBA" id="ARBA00004123"/>
    </source>
</evidence>
<accession>A0A8H3M3P6</accession>
<keyword evidence="3" id="KW-0863">Zinc-finger</keyword>
<dbReference type="Proteomes" id="UP000615446">
    <property type="component" value="Unassembled WGS sequence"/>
</dbReference>
<dbReference type="PANTHER" id="PTHR46481">
    <property type="entry name" value="ZINC FINGER BED DOMAIN-CONTAINING PROTEIN 4"/>
    <property type="match status" value="1"/>
</dbReference>
<dbReference type="GO" id="GO:0008270">
    <property type="term" value="F:zinc ion binding"/>
    <property type="evidence" value="ECO:0007669"/>
    <property type="project" value="UniProtKB-KW"/>
</dbReference>
<evidence type="ECO:0000256" key="4">
    <source>
        <dbReference type="ARBA" id="ARBA00022833"/>
    </source>
</evidence>
<reference evidence="6" key="1">
    <citation type="submission" date="2019-10" db="EMBL/GenBank/DDBJ databases">
        <title>Conservation and host-specific expression of non-tandemly repeated heterogenous ribosome RNA gene in arbuscular mycorrhizal fungi.</title>
        <authorList>
            <person name="Maeda T."/>
            <person name="Kobayashi Y."/>
            <person name="Nakagawa T."/>
            <person name="Ezawa T."/>
            <person name="Yamaguchi K."/>
            <person name="Bino T."/>
            <person name="Nishimoto Y."/>
            <person name="Shigenobu S."/>
            <person name="Kawaguchi M."/>
        </authorList>
    </citation>
    <scope>NUCLEOTIDE SEQUENCE</scope>
    <source>
        <strain evidence="6">HR1</strain>
    </source>
</reference>
<dbReference type="OrthoDB" id="2431623at2759"/>
<evidence type="ECO:0000256" key="3">
    <source>
        <dbReference type="ARBA" id="ARBA00022771"/>
    </source>
</evidence>
<comment type="caution">
    <text evidence="6">The sequence shown here is derived from an EMBL/GenBank/DDBJ whole genome shotgun (WGS) entry which is preliminary data.</text>
</comment>
<dbReference type="InterPro" id="IPR052035">
    <property type="entry name" value="ZnF_BED_domain_contain"/>
</dbReference>
<dbReference type="GO" id="GO:0005634">
    <property type="term" value="C:nucleus"/>
    <property type="evidence" value="ECO:0007669"/>
    <property type="project" value="UniProtKB-SubCell"/>
</dbReference>
<proteinExistence type="predicted"/>
<protein>
    <submittedName>
        <fullName evidence="6">Zinc finger BED domain-containing protein 1-like</fullName>
    </submittedName>
</protein>
<sequence>MSAQTNTESIADHSKPKKTRAKTSFIWQYFNEEEIEQNGKKITVIKCQVMNNDGPCGVSYQNSGNSTRNAIYHLCTLHNIDKNGKMTEHQETNTIKTYTEKRQKQLRQFLVNWIINDLQPIHIVKNADLKILFKELDPGFIMPCQKSIRNIIDNATSPQLKTLMKNEATSN</sequence>
<keyword evidence="2" id="KW-0479">Metal-binding</keyword>
<dbReference type="EMBL" id="BLAL01000254">
    <property type="protein sequence ID" value="GES97006.1"/>
    <property type="molecule type" value="Genomic_DNA"/>
</dbReference>
<comment type="subcellular location">
    <subcellularLocation>
        <location evidence="1">Nucleus</location>
    </subcellularLocation>
</comment>
<organism evidence="6 7">
    <name type="scientific">Rhizophagus clarus</name>
    <dbReference type="NCBI Taxonomy" id="94130"/>
    <lineage>
        <taxon>Eukaryota</taxon>
        <taxon>Fungi</taxon>
        <taxon>Fungi incertae sedis</taxon>
        <taxon>Mucoromycota</taxon>
        <taxon>Glomeromycotina</taxon>
        <taxon>Glomeromycetes</taxon>
        <taxon>Glomerales</taxon>
        <taxon>Glomeraceae</taxon>
        <taxon>Rhizophagus</taxon>
    </lineage>
</organism>
<evidence type="ECO:0000256" key="5">
    <source>
        <dbReference type="ARBA" id="ARBA00023242"/>
    </source>
</evidence>